<dbReference type="RefSeq" id="WP_375063552.1">
    <property type="nucleotide sequence ID" value="NZ_JBHGBT010000012.1"/>
</dbReference>
<evidence type="ECO:0000256" key="2">
    <source>
        <dbReference type="SAM" id="Phobius"/>
    </source>
</evidence>
<protein>
    <submittedName>
        <fullName evidence="4">VanW family protein</fullName>
    </submittedName>
</protein>
<sequence>MSYSIPPPPAQPPTVHRRGIGRRLAALPRPVLISAVAFVALAAGGVTGYLLMGDGIAEGTTVRGVDIGGLSAEEARAKLEAELGDLGTAPLRVVIGDDESGERADEPEIHELDPAEAGLSLDFEATVAAAGTPSLLDRVLGRGGGEIELVVHQDEEAGRAALTGLAADSDRTVREGAITFTEGEPEVTTPRAGVALDVEGSLGRLREGYPAAPPADGADPADAGTAADPVPLPVTRAEPLTGEAEIEEALRAWAEPAVAGPVLLTAGDATLTISPTLIGDHLTLAADDTGALLPEFDAAALSADERLDDQLAAAETEPVEAELRLDGGQVVAASPGSNGSTVDRDAIGEAVEPLLYAEGEAARTGTVATEEVEPAITPANYRDLGIVEEMSSFTVEFEPAPYRITNIGRAAELINGSTVAPGEEWSFNRTVGERTEENGFVEGIIILDDQYTNAQGGGVSAVATTMFNAMFFAGVKPVEYGAHSFYIERYPEGREATVAWGHLDLRFLNDSGHTIYILASATDSSVTITFLGTKRYDEVRSETGPRTNVKEPGSREGAAGDECVPQPPLEGFDVEVTRIFVNDGTEAGRETYRTTYVPRDEVLCEGGD</sequence>
<keyword evidence="5" id="KW-1185">Reference proteome</keyword>
<accession>A0ABV4ZN85</accession>
<name>A0ABV4ZN85_9ACTN</name>
<gene>
    <name evidence="4" type="ORF">ACE11A_14705</name>
</gene>
<keyword evidence="2" id="KW-1133">Transmembrane helix</keyword>
<dbReference type="InterPro" id="IPR022029">
    <property type="entry name" value="YoaR-like_PG-bd"/>
</dbReference>
<keyword evidence="2" id="KW-0472">Membrane</keyword>
<dbReference type="PANTHER" id="PTHR35788">
    <property type="entry name" value="EXPORTED PROTEIN-RELATED"/>
    <property type="match status" value="1"/>
</dbReference>
<dbReference type="Proteomes" id="UP001577267">
    <property type="component" value="Unassembled WGS sequence"/>
</dbReference>
<comment type="caution">
    <text evidence="4">The sequence shown here is derived from an EMBL/GenBank/DDBJ whole genome shotgun (WGS) entry which is preliminary data.</text>
</comment>
<evidence type="ECO:0000313" key="5">
    <source>
        <dbReference type="Proteomes" id="UP001577267"/>
    </source>
</evidence>
<feature type="domain" description="YoaR-like putative peptidoglycan binding" evidence="3">
    <location>
        <begin position="115"/>
        <end position="208"/>
    </location>
</feature>
<evidence type="ECO:0000313" key="4">
    <source>
        <dbReference type="EMBL" id="MFB4195603.1"/>
    </source>
</evidence>
<feature type="compositionally biased region" description="Basic and acidic residues" evidence="1">
    <location>
        <begin position="540"/>
        <end position="554"/>
    </location>
</feature>
<organism evidence="4 5">
    <name type="scientific">Streptomyces carpaticus</name>
    <dbReference type="NCBI Taxonomy" id="285558"/>
    <lineage>
        <taxon>Bacteria</taxon>
        <taxon>Bacillati</taxon>
        <taxon>Actinomycetota</taxon>
        <taxon>Actinomycetes</taxon>
        <taxon>Kitasatosporales</taxon>
        <taxon>Streptomycetaceae</taxon>
        <taxon>Streptomyces</taxon>
    </lineage>
</organism>
<dbReference type="EMBL" id="JBHGBT010000012">
    <property type="protein sequence ID" value="MFB4195603.1"/>
    <property type="molecule type" value="Genomic_DNA"/>
</dbReference>
<reference evidence="4 5" key="1">
    <citation type="submission" date="2024-09" db="EMBL/GenBank/DDBJ databases">
        <title>Draft genome sequence of multifaceted antimicrobials producing Streptomyces sp. strain FH1.</title>
        <authorList>
            <person name="Hassan F."/>
            <person name="Ali H."/>
            <person name="Hassan N."/>
            <person name="Nawaz A."/>
        </authorList>
    </citation>
    <scope>NUCLEOTIDE SEQUENCE [LARGE SCALE GENOMIC DNA]</scope>
    <source>
        <strain evidence="4 5">FH1</strain>
    </source>
</reference>
<dbReference type="InterPro" id="IPR052913">
    <property type="entry name" value="Glycopeptide_resist_protein"/>
</dbReference>
<proteinExistence type="predicted"/>
<evidence type="ECO:0000259" key="3">
    <source>
        <dbReference type="Pfam" id="PF12229"/>
    </source>
</evidence>
<dbReference type="InterPro" id="IPR007391">
    <property type="entry name" value="Vancomycin_resist_VanW"/>
</dbReference>
<dbReference type="PANTHER" id="PTHR35788:SF1">
    <property type="entry name" value="EXPORTED PROTEIN"/>
    <property type="match status" value="1"/>
</dbReference>
<keyword evidence="2" id="KW-0812">Transmembrane</keyword>
<feature type="region of interest" description="Disordered" evidence="1">
    <location>
        <begin position="540"/>
        <end position="568"/>
    </location>
</feature>
<dbReference type="Pfam" id="PF12229">
    <property type="entry name" value="PG_binding_4"/>
    <property type="match status" value="1"/>
</dbReference>
<dbReference type="Pfam" id="PF04294">
    <property type="entry name" value="VanW"/>
    <property type="match status" value="1"/>
</dbReference>
<evidence type="ECO:0000256" key="1">
    <source>
        <dbReference type="SAM" id="MobiDB-lite"/>
    </source>
</evidence>
<feature type="transmembrane region" description="Helical" evidence="2">
    <location>
        <begin position="31"/>
        <end position="52"/>
    </location>
</feature>